<protein>
    <submittedName>
        <fullName evidence="2">Putative secreted protein</fullName>
    </submittedName>
</protein>
<reference evidence="2" key="1">
    <citation type="submission" date="2014-03" db="EMBL/GenBank/DDBJ databases">
        <title>The sialotranscriptome of Amblyomma triste, Amblyomma parvum and Amblyomma cajennense ticks, uncovered by 454-based RNA-seq.</title>
        <authorList>
            <person name="Garcia G.R."/>
            <person name="Gardinassi L.G."/>
            <person name="Ribeiro J.M."/>
            <person name="Anatrielo E."/>
            <person name="Ferreira B.R."/>
            <person name="Moreira H.N."/>
            <person name="Mafra C."/>
            <person name="Olegario M.M."/>
            <person name="Szabo P.J."/>
            <person name="Miranda-Santos I.K."/>
            <person name="Maruyama S.R."/>
        </authorList>
    </citation>
    <scope>NUCLEOTIDE SEQUENCE</scope>
    <source>
        <strain evidence="2">Araguapaz</strain>
        <tissue evidence="2">Salivary glands</tissue>
    </source>
</reference>
<accession>A0A023G2K9</accession>
<organism evidence="2">
    <name type="scientific">Amblyomma parvum</name>
    <name type="common">South American tick</name>
    <dbReference type="NCBI Taxonomy" id="251391"/>
    <lineage>
        <taxon>Eukaryota</taxon>
        <taxon>Metazoa</taxon>
        <taxon>Ecdysozoa</taxon>
        <taxon>Arthropoda</taxon>
        <taxon>Chelicerata</taxon>
        <taxon>Arachnida</taxon>
        <taxon>Acari</taxon>
        <taxon>Parasitiformes</taxon>
        <taxon>Ixodida</taxon>
        <taxon>Ixodoidea</taxon>
        <taxon>Ixodidae</taxon>
        <taxon>Amblyomminae</taxon>
        <taxon>Amblyomma</taxon>
    </lineage>
</organism>
<dbReference type="EMBL" id="GBBL01000175">
    <property type="protein sequence ID" value="JAC27145.1"/>
    <property type="molecule type" value="mRNA"/>
</dbReference>
<evidence type="ECO:0000256" key="1">
    <source>
        <dbReference type="SAM" id="SignalP"/>
    </source>
</evidence>
<sequence>MAAIFAVCDVATVLARRLLCPAHDCCATHSLFLRALISISFKLSDIPQTLCGDDWLCSVRIEYQSSCNFGSGLRQLFRQWSLVEKQSHALILTPDVCPPHPFLISASLF</sequence>
<keyword evidence="1" id="KW-0732">Signal</keyword>
<dbReference type="AlphaFoldDB" id="A0A023G2K9"/>
<feature type="signal peptide" evidence="1">
    <location>
        <begin position="1"/>
        <end position="15"/>
    </location>
</feature>
<evidence type="ECO:0000313" key="2">
    <source>
        <dbReference type="EMBL" id="JAC27145.1"/>
    </source>
</evidence>
<name>A0A023G2K9_AMBPA</name>
<feature type="chain" id="PRO_5013198195" evidence="1">
    <location>
        <begin position="16"/>
        <end position="109"/>
    </location>
</feature>
<proteinExistence type="evidence at transcript level"/>